<accession>A0A4R2L4X0</accession>
<dbReference type="AlphaFoldDB" id="A0A4R2L4X0"/>
<keyword evidence="2" id="KW-1185">Reference proteome</keyword>
<evidence type="ECO:0000313" key="1">
    <source>
        <dbReference type="EMBL" id="TCO78896.1"/>
    </source>
</evidence>
<comment type="caution">
    <text evidence="1">The sequence shown here is derived from an EMBL/GenBank/DDBJ whole genome shotgun (WGS) entry which is preliminary data.</text>
</comment>
<dbReference type="Proteomes" id="UP000295765">
    <property type="component" value="Unassembled WGS sequence"/>
</dbReference>
<dbReference type="RefSeq" id="WP_132544870.1">
    <property type="nucleotide sequence ID" value="NZ_SLWY01000021.1"/>
</dbReference>
<proteinExistence type="predicted"/>
<protein>
    <submittedName>
        <fullName evidence="1">Uncharacterized protein</fullName>
    </submittedName>
</protein>
<dbReference type="EMBL" id="SLWY01000021">
    <property type="protein sequence ID" value="TCO78896.1"/>
    <property type="molecule type" value="Genomic_DNA"/>
</dbReference>
<evidence type="ECO:0000313" key="2">
    <source>
        <dbReference type="Proteomes" id="UP000295765"/>
    </source>
</evidence>
<sequence length="75" mass="8207">MHALDLPLIVARHRAEEELAAYRGAAVHARHLLLDPTVDAEARELAELVAEATHRAWLLSQADCEALVAHAPALR</sequence>
<organism evidence="1 2">
    <name type="scientific">Plasticicumulans lactativorans</name>
    <dbReference type="NCBI Taxonomy" id="1133106"/>
    <lineage>
        <taxon>Bacteria</taxon>
        <taxon>Pseudomonadati</taxon>
        <taxon>Pseudomonadota</taxon>
        <taxon>Gammaproteobacteria</taxon>
        <taxon>Candidatus Competibacteraceae</taxon>
        <taxon>Plasticicumulans</taxon>
    </lineage>
</organism>
<gene>
    <name evidence="1" type="ORF">EV699_1219</name>
</gene>
<reference evidence="1 2" key="1">
    <citation type="submission" date="2019-03" db="EMBL/GenBank/DDBJ databases">
        <title>Genomic Encyclopedia of Type Strains, Phase IV (KMG-IV): sequencing the most valuable type-strain genomes for metagenomic binning, comparative biology and taxonomic classification.</title>
        <authorList>
            <person name="Goeker M."/>
        </authorList>
    </citation>
    <scope>NUCLEOTIDE SEQUENCE [LARGE SCALE GENOMIC DNA]</scope>
    <source>
        <strain evidence="1 2">DSM 25287</strain>
    </source>
</reference>
<name>A0A4R2L4X0_9GAMM</name>